<dbReference type="InterPro" id="IPR046348">
    <property type="entry name" value="SIS_dom_sf"/>
</dbReference>
<evidence type="ECO:0000259" key="1">
    <source>
        <dbReference type="PROSITE" id="PS51464"/>
    </source>
</evidence>
<dbReference type="Pfam" id="PF01380">
    <property type="entry name" value="SIS"/>
    <property type="match status" value="1"/>
</dbReference>
<reference evidence="2 3" key="1">
    <citation type="submission" date="2022-09" db="EMBL/GenBank/DDBJ databases">
        <title>Chelativorans salina sp. nov., a novel slightly halophilic bacterium isolated from a saline lake sediment enrichment.</title>
        <authorList>
            <person name="Gao L."/>
            <person name="Fang B.-Z."/>
            <person name="Li W.-J."/>
        </authorList>
    </citation>
    <scope>NUCLEOTIDE SEQUENCE [LARGE SCALE GENOMIC DNA]</scope>
    <source>
        <strain evidence="2 3">EGI FJ00035</strain>
    </source>
</reference>
<evidence type="ECO:0000313" key="3">
    <source>
        <dbReference type="Proteomes" id="UP001320831"/>
    </source>
</evidence>
<dbReference type="Proteomes" id="UP001320831">
    <property type="component" value="Unassembled WGS sequence"/>
</dbReference>
<evidence type="ECO:0000313" key="2">
    <source>
        <dbReference type="EMBL" id="MCT7376822.1"/>
    </source>
</evidence>
<dbReference type="PANTHER" id="PTHR30514">
    <property type="entry name" value="GLUCOKINASE"/>
    <property type="match status" value="1"/>
</dbReference>
<sequence length="219" mass="23183">MIRLAAWLGLDSYDDLRAICAQAWRESGSIRYKKIDSRQPGIGKGNSAVTGVAHSLTAQMTSLGCAPSAEQLLAAASVLASARRRFCFGLQSSEMIACYFAEVMFRLDKHAAMVNLAPENEADATPGARAGDAMLVANFAPYSQATDKLARQMARRGVAIVAITDSETSPLHRTARSGIVVPTNAHSFFPSMTTAVAATEILATLTAQKMGTKAEEAAA</sequence>
<dbReference type="RefSeq" id="WP_260905035.1">
    <property type="nucleotide sequence ID" value="NZ_JAOCZP010000005.1"/>
</dbReference>
<dbReference type="Gene3D" id="3.40.50.10490">
    <property type="entry name" value="Glucose-6-phosphate isomerase like protein, domain 1"/>
    <property type="match status" value="1"/>
</dbReference>
<dbReference type="EMBL" id="JAOCZP010000005">
    <property type="protein sequence ID" value="MCT7376822.1"/>
    <property type="molecule type" value="Genomic_DNA"/>
</dbReference>
<dbReference type="InterPro" id="IPR047640">
    <property type="entry name" value="RpiR-like"/>
</dbReference>
<dbReference type="SUPFAM" id="SSF53697">
    <property type="entry name" value="SIS domain"/>
    <property type="match status" value="1"/>
</dbReference>
<dbReference type="InterPro" id="IPR001347">
    <property type="entry name" value="SIS_dom"/>
</dbReference>
<keyword evidence="3" id="KW-1185">Reference proteome</keyword>
<name>A0ABT2LQJ9_9HYPH</name>
<feature type="domain" description="SIS" evidence="1">
    <location>
        <begin position="75"/>
        <end position="219"/>
    </location>
</feature>
<dbReference type="PANTHER" id="PTHR30514:SF18">
    <property type="entry name" value="RPIR-FAMILY TRANSCRIPTIONAL REGULATOR"/>
    <property type="match status" value="1"/>
</dbReference>
<dbReference type="CDD" id="cd05013">
    <property type="entry name" value="SIS_RpiR"/>
    <property type="match status" value="1"/>
</dbReference>
<dbReference type="InterPro" id="IPR035472">
    <property type="entry name" value="RpiR-like_SIS"/>
</dbReference>
<comment type="caution">
    <text evidence="2">The sequence shown here is derived from an EMBL/GenBank/DDBJ whole genome shotgun (WGS) entry which is preliminary data.</text>
</comment>
<dbReference type="PROSITE" id="PS51464">
    <property type="entry name" value="SIS"/>
    <property type="match status" value="1"/>
</dbReference>
<gene>
    <name evidence="2" type="ORF">N5A92_17465</name>
</gene>
<protein>
    <submittedName>
        <fullName evidence="2">SIS domain-containing protein</fullName>
    </submittedName>
</protein>
<accession>A0ABT2LQJ9</accession>
<proteinExistence type="predicted"/>
<organism evidence="2 3">
    <name type="scientific">Chelativorans salis</name>
    <dbReference type="NCBI Taxonomy" id="2978478"/>
    <lineage>
        <taxon>Bacteria</taxon>
        <taxon>Pseudomonadati</taxon>
        <taxon>Pseudomonadota</taxon>
        <taxon>Alphaproteobacteria</taxon>
        <taxon>Hyphomicrobiales</taxon>
        <taxon>Phyllobacteriaceae</taxon>
        <taxon>Chelativorans</taxon>
    </lineage>
</organism>